<name>D7LJ29_ARALL</name>
<dbReference type="AlphaFoldDB" id="D7LJ29"/>
<protein>
    <submittedName>
        <fullName evidence="1">Predicted protein</fullName>
    </submittedName>
</protein>
<dbReference type="Proteomes" id="UP000008694">
    <property type="component" value="Unassembled WGS sequence"/>
</dbReference>
<dbReference type="Gramene" id="Al_scaffold_0004_1244">
    <property type="protein sequence ID" value="Al_scaffold_0004_1244"/>
    <property type="gene ID" value="Al_scaffold_0004_1244"/>
</dbReference>
<organism evidence="2">
    <name type="scientific">Arabidopsis lyrata subsp. lyrata</name>
    <name type="common">Lyre-leaved rock-cress</name>
    <dbReference type="NCBI Taxonomy" id="81972"/>
    <lineage>
        <taxon>Eukaryota</taxon>
        <taxon>Viridiplantae</taxon>
        <taxon>Streptophyta</taxon>
        <taxon>Embryophyta</taxon>
        <taxon>Tracheophyta</taxon>
        <taxon>Spermatophyta</taxon>
        <taxon>Magnoliopsida</taxon>
        <taxon>eudicotyledons</taxon>
        <taxon>Gunneridae</taxon>
        <taxon>Pentapetalae</taxon>
        <taxon>rosids</taxon>
        <taxon>malvids</taxon>
        <taxon>Brassicales</taxon>
        <taxon>Brassicaceae</taxon>
        <taxon>Camelineae</taxon>
        <taxon>Arabidopsis</taxon>
    </lineage>
</organism>
<reference evidence="2" key="1">
    <citation type="journal article" date="2011" name="Nat. Genet.">
        <title>The Arabidopsis lyrata genome sequence and the basis of rapid genome size change.</title>
        <authorList>
            <person name="Hu T.T."/>
            <person name="Pattyn P."/>
            <person name="Bakker E.G."/>
            <person name="Cao J."/>
            <person name="Cheng J.-F."/>
            <person name="Clark R.M."/>
            <person name="Fahlgren N."/>
            <person name="Fawcett J.A."/>
            <person name="Grimwood J."/>
            <person name="Gundlach H."/>
            <person name="Haberer G."/>
            <person name="Hollister J.D."/>
            <person name="Ossowski S."/>
            <person name="Ottilar R.P."/>
            <person name="Salamov A.A."/>
            <person name="Schneeberger K."/>
            <person name="Spannagl M."/>
            <person name="Wang X."/>
            <person name="Yang L."/>
            <person name="Nasrallah M.E."/>
            <person name="Bergelson J."/>
            <person name="Carrington J.C."/>
            <person name="Gaut B.S."/>
            <person name="Schmutz J."/>
            <person name="Mayer K.F.X."/>
            <person name="Van de Peer Y."/>
            <person name="Grigoriev I.V."/>
            <person name="Nordborg M."/>
            <person name="Weigel D."/>
            <person name="Guo Y.-L."/>
        </authorList>
    </citation>
    <scope>NUCLEOTIDE SEQUENCE [LARGE SCALE GENOMIC DNA]</scope>
    <source>
        <strain evidence="2">cv. MN47</strain>
    </source>
</reference>
<sequence>MRERGVPFIDRRRSGLIRKRWLVGANLGMLGARGGLGHDEIMGEISGAVFRFRNLEYALEYAFSLCKLDFVNGLLNGPKTYVENITKPHKYFLQKEYLLWAKFPKSSNPSPAAARAHVWVVLHNVHIIYAKEYIPYILDLREAPQAQQVSNEALLLTRHRKNDKSIRKVQVNRMVAAKGKSNYFSYIRYTINKKISEIFVSRTPDTYDKRSTDCGDTLS</sequence>
<evidence type="ECO:0000313" key="1">
    <source>
        <dbReference type="EMBL" id="EFH57243.1"/>
    </source>
</evidence>
<dbReference type="EMBL" id="GL348716">
    <property type="protein sequence ID" value="EFH57243.1"/>
    <property type="molecule type" value="Genomic_DNA"/>
</dbReference>
<proteinExistence type="predicted"/>
<gene>
    <name evidence="1" type="ORF">ARALYDRAFT_668525</name>
</gene>
<keyword evidence="2" id="KW-1185">Reference proteome</keyword>
<accession>D7LJ29</accession>
<dbReference type="HOGENOM" id="CLU_1263098_0_0_1"/>
<evidence type="ECO:0000313" key="2">
    <source>
        <dbReference type="Proteomes" id="UP000008694"/>
    </source>
</evidence>